<evidence type="ECO:0000313" key="2">
    <source>
        <dbReference type="Proteomes" id="UP000286716"/>
    </source>
</evidence>
<dbReference type="Proteomes" id="UP000286716">
    <property type="component" value="Unassembled WGS sequence"/>
</dbReference>
<dbReference type="OrthoDB" id="2570531at2"/>
<gene>
    <name evidence="1" type="ORF">DMA12_00680</name>
</gene>
<evidence type="ECO:0000313" key="1">
    <source>
        <dbReference type="EMBL" id="RSM50915.1"/>
    </source>
</evidence>
<proteinExistence type="predicted"/>
<dbReference type="InterPro" id="IPR011009">
    <property type="entry name" value="Kinase-like_dom_sf"/>
</dbReference>
<dbReference type="SUPFAM" id="SSF56112">
    <property type="entry name" value="Protein kinase-like (PK-like)"/>
    <property type="match status" value="1"/>
</dbReference>
<comment type="caution">
    <text evidence="1">The sequence shown here is derived from an EMBL/GenBank/DDBJ whole genome shotgun (WGS) entry which is preliminary data.</text>
</comment>
<accession>A0A428X6G9</accession>
<dbReference type="AlphaFoldDB" id="A0A428X6G9"/>
<organism evidence="1 2">
    <name type="scientific">Amycolatopsis balhimycina DSM 5908</name>
    <dbReference type="NCBI Taxonomy" id="1081091"/>
    <lineage>
        <taxon>Bacteria</taxon>
        <taxon>Bacillati</taxon>
        <taxon>Actinomycetota</taxon>
        <taxon>Actinomycetes</taxon>
        <taxon>Pseudonocardiales</taxon>
        <taxon>Pseudonocardiaceae</taxon>
        <taxon>Amycolatopsis</taxon>
    </lineage>
</organism>
<evidence type="ECO:0008006" key="3">
    <source>
        <dbReference type="Google" id="ProtNLM"/>
    </source>
</evidence>
<dbReference type="EMBL" id="QHHU01000001">
    <property type="protein sequence ID" value="RSM50915.1"/>
    <property type="molecule type" value="Genomic_DNA"/>
</dbReference>
<name>A0A428X6G9_AMYBA</name>
<protein>
    <recommendedName>
        <fullName evidence="3">Aminoglycoside phosphotransferase domain-containing protein</fullName>
    </recommendedName>
</protein>
<reference evidence="1 2" key="1">
    <citation type="submission" date="2018-05" db="EMBL/GenBank/DDBJ databases">
        <title>Evolution of GPA BGCs.</title>
        <authorList>
            <person name="Waglechner N."/>
            <person name="Wright G.D."/>
        </authorList>
    </citation>
    <scope>NUCLEOTIDE SEQUENCE [LARGE SCALE GENOMIC DNA]</scope>
    <source>
        <strain evidence="1 2">DSM 5908</strain>
    </source>
</reference>
<keyword evidence="2" id="KW-1185">Reference proteome</keyword>
<sequence length="294" mass="31304">MSTRYSWSELPDAVRAAVQAHTGPIGRTVAAGAGQSCDAALTLCRDGMAPVFCKAVKGISREMRWLRTEVESAGLVGGLAPAVLFSADLVADGEDWFVVGFEHVAGRPANLAPGSPDLPVLASLLDRIGAVSAPHLRSLGDRWGAPWWDRLARDRPGIVSGWDLAEVSAWEQKAPGLVRGDRLVHTDLHADQFVIGAGADAGGAVRVLDWAWPASGAAWVDPAFLVIRLIGAGHTPAQAEAWARAHTHFADAPQEAVTAFAVYVAGLWTAKAATTDALARLAREYARWRLRERA</sequence>